<keyword evidence="9" id="KW-0408">Iron</keyword>
<keyword evidence="4" id="KW-0597">Phosphoprotein</keyword>
<dbReference type="GO" id="GO:0000155">
    <property type="term" value="F:phosphorelay sensor kinase activity"/>
    <property type="evidence" value="ECO:0007669"/>
    <property type="project" value="InterPro"/>
</dbReference>
<dbReference type="SMART" id="SM00065">
    <property type="entry name" value="GAF"/>
    <property type="match status" value="2"/>
</dbReference>
<keyword evidence="6" id="KW-0479">Metal-binding</keyword>
<dbReference type="GO" id="GO:0070483">
    <property type="term" value="P:detection of hypoxia"/>
    <property type="evidence" value="ECO:0007669"/>
    <property type="project" value="UniProtKB-ARBA"/>
</dbReference>
<dbReference type="Gene3D" id="3.30.565.10">
    <property type="entry name" value="Histidine kinase-like ATPase, C-terminal domain"/>
    <property type="match status" value="1"/>
</dbReference>
<dbReference type="GO" id="GO:0020037">
    <property type="term" value="F:heme binding"/>
    <property type="evidence" value="ECO:0007669"/>
    <property type="project" value="UniProtKB-ARBA"/>
</dbReference>
<evidence type="ECO:0000256" key="10">
    <source>
        <dbReference type="ARBA" id="ARBA00023012"/>
    </source>
</evidence>
<dbReference type="GO" id="GO:0019826">
    <property type="term" value="F:oxygen sensor activity"/>
    <property type="evidence" value="ECO:0007669"/>
    <property type="project" value="UniProtKB-ARBA"/>
</dbReference>
<evidence type="ECO:0000259" key="12">
    <source>
        <dbReference type="SMART" id="SM00387"/>
    </source>
</evidence>
<dbReference type="InterPro" id="IPR003594">
    <property type="entry name" value="HATPase_dom"/>
</dbReference>
<dbReference type="SMART" id="SM00387">
    <property type="entry name" value="HATPase_c"/>
    <property type="match status" value="1"/>
</dbReference>
<organism evidence="13 14">
    <name type="scientific">Streptomyces laurentii</name>
    <dbReference type="NCBI Taxonomy" id="39478"/>
    <lineage>
        <taxon>Bacteria</taxon>
        <taxon>Bacillati</taxon>
        <taxon>Actinomycetota</taxon>
        <taxon>Actinomycetes</taxon>
        <taxon>Kitasatosporales</taxon>
        <taxon>Streptomycetaceae</taxon>
        <taxon>Streptomyces</taxon>
    </lineage>
</organism>
<dbReference type="Gene3D" id="1.20.5.1930">
    <property type="match status" value="1"/>
</dbReference>
<dbReference type="GO" id="GO:0019825">
    <property type="term" value="F:oxygen binding"/>
    <property type="evidence" value="ECO:0007669"/>
    <property type="project" value="UniProtKB-ARBA"/>
</dbReference>
<dbReference type="Pfam" id="PF07730">
    <property type="entry name" value="HisKA_3"/>
    <property type="match status" value="1"/>
</dbReference>
<feature type="domain" description="Histidine kinase/HSP90-like ATPase" evidence="12">
    <location>
        <begin position="507"/>
        <end position="599"/>
    </location>
</feature>
<dbReference type="EMBL" id="AP017424">
    <property type="protein sequence ID" value="BAU87340.1"/>
    <property type="molecule type" value="Genomic_DNA"/>
</dbReference>
<comment type="cofactor">
    <cofactor evidence="1">
        <name>Mg(2+)</name>
        <dbReference type="ChEBI" id="CHEBI:18420"/>
    </cofactor>
</comment>
<dbReference type="SUPFAM" id="SSF55781">
    <property type="entry name" value="GAF domain-like"/>
    <property type="match status" value="2"/>
</dbReference>
<feature type="domain" description="GAF" evidence="11">
    <location>
        <begin position="222"/>
        <end position="391"/>
    </location>
</feature>
<dbReference type="FunFam" id="3.30.450.40:FF:000052">
    <property type="entry name" value="Oxygen sensor histidine kinase response regulator DevS/DosS"/>
    <property type="match status" value="1"/>
</dbReference>
<dbReference type="SUPFAM" id="SSF55874">
    <property type="entry name" value="ATPase domain of HSP90 chaperone/DNA topoisomerase II/histidine kinase"/>
    <property type="match status" value="1"/>
</dbReference>
<evidence type="ECO:0000256" key="5">
    <source>
        <dbReference type="ARBA" id="ARBA00022679"/>
    </source>
</evidence>
<dbReference type="InterPro" id="IPR003018">
    <property type="entry name" value="GAF"/>
</dbReference>
<dbReference type="PANTHER" id="PTHR24421:SF56">
    <property type="entry name" value="OXYGEN SENSOR HISTIDINE KINASE RESPONSE REGULATOR DOST"/>
    <property type="match status" value="1"/>
</dbReference>
<dbReference type="KEGG" id="slau:SLA_6473"/>
<evidence type="ECO:0000256" key="7">
    <source>
        <dbReference type="ARBA" id="ARBA00022777"/>
    </source>
</evidence>
<dbReference type="GO" id="GO:0070025">
    <property type="term" value="F:carbon monoxide binding"/>
    <property type="evidence" value="ECO:0007669"/>
    <property type="project" value="UniProtKB-ARBA"/>
</dbReference>
<dbReference type="Gene3D" id="3.30.450.40">
    <property type="match status" value="2"/>
</dbReference>
<evidence type="ECO:0000256" key="8">
    <source>
        <dbReference type="ARBA" id="ARBA00022842"/>
    </source>
</evidence>
<keyword evidence="3" id="KW-0963">Cytoplasm</keyword>
<keyword evidence="14" id="KW-1185">Reference proteome</keyword>
<protein>
    <submittedName>
        <fullName evidence="13">Two-component sensor</fullName>
    </submittedName>
</protein>
<keyword evidence="7" id="KW-0418">Kinase</keyword>
<keyword evidence="5" id="KW-0808">Transferase</keyword>
<dbReference type="CDD" id="cd16917">
    <property type="entry name" value="HATPase_UhpB-NarQ-NarX-like"/>
    <property type="match status" value="1"/>
</dbReference>
<keyword evidence="8" id="KW-0460">Magnesium</keyword>
<evidence type="ECO:0000256" key="4">
    <source>
        <dbReference type="ARBA" id="ARBA00022553"/>
    </source>
</evidence>
<dbReference type="InterPro" id="IPR050482">
    <property type="entry name" value="Sensor_HK_TwoCompSys"/>
</dbReference>
<dbReference type="GO" id="GO:0046983">
    <property type="term" value="F:protein dimerization activity"/>
    <property type="evidence" value="ECO:0007669"/>
    <property type="project" value="InterPro"/>
</dbReference>
<evidence type="ECO:0000256" key="1">
    <source>
        <dbReference type="ARBA" id="ARBA00001946"/>
    </source>
</evidence>
<evidence type="ECO:0000256" key="9">
    <source>
        <dbReference type="ARBA" id="ARBA00023004"/>
    </source>
</evidence>
<evidence type="ECO:0000256" key="3">
    <source>
        <dbReference type="ARBA" id="ARBA00022490"/>
    </source>
</evidence>
<dbReference type="AlphaFoldDB" id="A0A160P8S5"/>
<accession>A0A160P8S5</accession>
<evidence type="ECO:0000259" key="11">
    <source>
        <dbReference type="SMART" id="SM00065"/>
    </source>
</evidence>
<dbReference type="GO" id="GO:0000287">
    <property type="term" value="F:magnesium ion binding"/>
    <property type="evidence" value="ECO:0007669"/>
    <property type="project" value="UniProtKB-ARBA"/>
</dbReference>
<dbReference type="Pfam" id="PF02518">
    <property type="entry name" value="HATPase_c"/>
    <property type="match status" value="1"/>
</dbReference>
<dbReference type="PANTHER" id="PTHR24421">
    <property type="entry name" value="NITRATE/NITRITE SENSOR PROTEIN NARX-RELATED"/>
    <property type="match status" value="1"/>
</dbReference>
<name>A0A160P8S5_STRLU</name>
<evidence type="ECO:0000313" key="14">
    <source>
        <dbReference type="Proteomes" id="UP000217676"/>
    </source>
</evidence>
<dbReference type="InterPro" id="IPR011712">
    <property type="entry name" value="Sig_transdc_His_kin_sub3_dim/P"/>
</dbReference>
<evidence type="ECO:0000256" key="6">
    <source>
        <dbReference type="ARBA" id="ARBA00022723"/>
    </source>
</evidence>
<feature type="domain" description="GAF" evidence="11">
    <location>
        <begin position="54"/>
        <end position="201"/>
    </location>
</feature>
<dbReference type="Pfam" id="PF13185">
    <property type="entry name" value="GAF_2"/>
    <property type="match status" value="1"/>
</dbReference>
<sequence>MGREDRGSADARPPRLRLDDLLDELQARVDEMRGTRDRLGGLLEAVMSVGRGLDLPRVLHGIVEAAVTLVDAEYGALGVIGEDRTLVEFVPVGIDDERRERIGALPSGRGLLGELIRHPVPLRLAELSAHPASYDFPPHHPPMHSFLGVPVRVRDEVFGNLYLTEKRGGKHFDAEDEAVVTTLAVAAGVAVENAHLYEDGRLRRRWLAAGSAVTNALLSGAGETEALDGMLAEAADLADADLAVFHLLGPDGEPLGTLSAGEAAEEYRRIAPPGGEGTLVAAALAEDGLLMVTDVAGVTDAAGVVGMAGTADVADVADVDVRSGDVPGPWRGFGPAVAVTVGTKERLSGVLVLARRGGRPSFTHTETAALPGFAEQTALALELAERRRDAERASLLEDRDRIARDLHDLAIQRLFATGMTLRSALRFVDHPEAVARLTRAIDDLDATTKIIRTTIFGLREHETPGVPAGEPKLRSRIVTAVERAAPALGFTPALRMGGLLDTDVPAATAEEVVAVVTEALTNVARHARARQAEVAVGAEDGVLAVTVGDDGIGIPPDAARSGLRNLAERAARLNGELTVRARPRPEGGTSLEWRIPLRPAAGERGA</sequence>
<gene>
    <name evidence="13" type="ORF">SLA_6473</name>
</gene>
<evidence type="ECO:0000256" key="2">
    <source>
        <dbReference type="ARBA" id="ARBA00001971"/>
    </source>
</evidence>
<dbReference type="InterPro" id="IPR029016">
    <property type="entry name" value="GAF-like_dom_sf"/>
</dbReference>
<dbReference type="GO" id="GO:0070026">
    <property type="term" value="F:nitric oxide binding"/>
    <property type="evidence" value="ECO:0007669"/>
    <property type="project" value="UniProtKB-ARBA"/>
</dbReference>
<dbReference type="InterPro" id="IPR036890">
    <property type="entry name" value="HATPase_C_sf"/>
</dbReference>
<keyword evidence="10" id="KW-0902">Two-component regulatory system</keyword>
<comment type="cofactor">
    <cofactor evidence="2">
        <name>heme</name>
        <dbReference type="ChEBI" id="CHEBI:30413"/>
    </cofactor>
</comment>
<dbReference type="GO" id="GO:0005524">
    <property type="term" value="F:ATP binding"/>
    <property type="evidence" value="ECO:0007669"/>
    <property type="project" value="UniProtKB-ARBA"/>
</dbReference>
<proteinExistence type="predicted"/>
<evidence type="ECO:0000313" key="13">
    <source>
        <dbReference type="EMBL" id="BAU87340.1"/>
    </source>
</evidence>
<dbReference type="GO" id="GO:0016020">
    <property type="term" value="C:membrane"/>
    <property type="evidence" value="ECO:0007669"/>
    <property type="project" value="InterPro"/>
</dbReference>
<reference evidence="13 14" key="1">
    <citation type="journal article" date="2016" name="Genome Announc.">
        <title>Complete Genome Sequence of Thiostrepton-Producing Streptomyces laurentii ATCC 31255.</title>
        <authorList>
            <person name="Doi K."/>
            <person name="Fujino Y."/>
            <person name="Nagayoshi Y."/>
            <person name="Ohshima T."/>
            <person name="Ogata S."/>
        </authorList>
    </citation>
    <scope>NUCLEOTIDE SEQUENCE [LARGE SCALE GENOMIC DNA]</scope>
    <source>
        <strain evidence="13 14">ATCC 31255</strain>
    </source>
</reference>
<dbReference type="Proteomes" id="UP000217676">
    <property type="component" value="Chromosome"/>
</dbReference>